<proteinExistence type="predicted"/>
<dbReference type="Pfam" id="PF01494">
    <property type="entry name" value="FAD_binding_3"/>
    <property type="match status" value="1"/>
</dbReference>
<reference evidence="3 4" key="1">
    <citation type="submission" date="2018-01" db="EMBL/GenBank/DDBJ databases">
        <title>Cryobacterium sp. nov., from glaciers in China.</title>
        <authorList>
            <person name="Liu Q."/>
            <person name="Xin Y.-H."/>
        </authorList>
    </citation>
    <scope>NUCLEOTIDE SEQUENCE [LARGE SCALE GENOMIC DNA]</scope>
    <source>
        <strain evidence="3 4">TMN-42</strain>
    </source>
</reference>
<dbReference type="AlphaFoldDB" id="A0A2S3ZBI1"/>
<evidence type="ECO:0000313" key="4">
    <source>
        <dbReference type="Proteomes" id="UP000237340"/>
    </source>
</evidence>
<dbReference type="SUPFAM" id="SSF51905">
    <property type="entry name" value="FAD/NAD(P)-binding domain"/>
    <property type="match status" value="1"/>
</dbReference>
<dbReference type="PRINTS" id="PR00420">
    <property type="entry name" value="RNGMNOXGNASE"/>
</dbReference>
<evidence type="ECO:0000313" key="3">
    <source>
        <dbReference type="EMBL" id="POH62949.1"/>
    </source>
</evidence>
<dbReference type="GO" id="GO:0004497">
    <property type="term" value="F:monooxygenase activity"/>
    <property type="evidence" value="ECO:0007669"/>
    <property type="project" value="UniProtKB-KW"/>
</dbReference>
<name>A0A2S3ZBI1_9MICO</name>
<keyword evidence="3" id="KW-0503">Monooxygenase</keyword>
<dbReference type="Proteomes" id="UP000237340">
    <property type="component" value="Unassembled WGS sequence"/>
</dbReference>
<feature type="region of interest" description="Disordered" evidence="1">
    <location>
        <begin position="404"/>
        <end position="424"/>
    </location>
</feature>
<feature type="domain" description="FAD-binding" evidence="2">
    <location>
        <begin position="4"/>
        <end position="321"/>
    </location>
</feature>
<dbReference type="InterPro" id="IPR002938">
    <property type="entry name" value="FAD-bd"/>
</dbReference>
<dbReference type="Gene3D" id="3.30.9.10">
    <property type="entry name" value="D-Amino Acid Oxidase, subunit A, domain 2"/>
    <property type="match status" value="1"/>
</dbReference>
<keyword evidence="4" id="KW-1185">Reference proteome</keyword>
<dbReference type="EMBL" id="PPXD01000024">
    <property type="protein sequence ID" value="POH62949.1"/>
    <property type="molecule type" value="Genomic_DNA"/>
</dbReference>
<organism evidence="3 4">
    <name type="scientific">Cryobacterium zongtaii</name>
    <dbReference type="NCBI Taxonomy" id="1259217"/>
    <lineage>
        <taxon>Bacteria</taxon>
        <taxon>Bacillati</taxon>
        <taxon>Actinomycetota</taxon>
        <taxon>Actinomycetes</taxon>
        <taxon>Micrococcales</taxon>
        <taxon>Microbacteriaceae</taxon>
        <taxon>Cryobacterium</taxon>
    </lineage>
</organism>
<dbReference type="Gene3D" id="3.50.50.60">
    <property type="entry name" value="FAD/NAD(P)-binding domain"/>
    <property type="match status" value="1"/>
</dbReference>
<keyword evidence="3" id="KW-0560">Oxidoreductase</keyword>
<evidence type="ECO:0000256" key="1">
    <source>
        <dbReference type="SAM" id="MobiDB-lite"/>
    </source>
</evidence>
<dbReference type="RefSeq" id="WP_103461369.1">
    <property type="nucleotide sequence ID" value="NZ_PPXD01000024.1"/>
</dbReference>
<comment type="caution">
    <text evidence="3">The sequence shown here is derived from an EMBL/GenBank/DDBJ whole genome shotgun (WGS) entry which is preliminary data.</text>
</comment>
<feature type="compositionally biased region" description="Polar residues" evidence="1">
    <location>
        <begin position="404"/>
        <end position="414"/>
    </location>
</feature>
<sequence length="424" mass="46194">MPNMRVLISGASIAGPAAAYWLARYGWEVTIIERAAQLRVGGHNIDVRGAGREVARRMGIEQTIREATTGEKGTRFINSNGETVAEFPASTSDTAGATAELEILRGDLARIIIDSNSTGVEYIFGDVITGVTESADEITVSFQHGPDRSFDALVIAEGINSRTRALVYGDEPVIRHLGLYTTYFTIDRTPHDDDWAHWYNTTQGRAALLRPDNKGTTRAALSFLSGPEGYEDLPPKQQKTAIRNRFADAGWEIPRILEGLESAEDMYLDYIGQVHAPSWSKGKVILLGDAAYCASPISGMGTSLALVGAYVLAGELASHPHDTDTANQNYERLMRPYVHQAQQLPPGAPRIANPKTRPGLAVYNAALKLGATRAFSALGEKIFTPPADKIELPHYTHLIKSTFVSNQNSDSPQQIPHDDEDHVS</sequence>
<dbReference type="PANTHER" id="PTHR46865">
    <property type="entry name" value="OXIDOREDUCTASE-RELATED"/>
    <property type="match status" value="1"/>
</dbReference>
<evidence type="ECO:0000259" key="2">
    <source>
        <dbReference type="Pfam" id="PF01494"/>
    </source>
</evidence>
<dbReference type="InterPro" id="IPR051704">
    <property type="entry name" value="FAD_aromatic-hydroxylase"/>
</dbReference>
<protein>
    <submittedName>
        <fullName evidence="3">FAD-binding monooxygenase</fullName>
    </submittedName>
</protein>
<dbReference type="GO" id="GO:0071949">
    <property type="term" value="F:FAD binding"/>
    <property type="evidence" value="ECO:0007669"/>
    <property type="project" value="InterPro"/>
</dbReference>
<dbReference type="InterPro" id="IPR036188">
    <property type="entry name" value="FAD/NAD-bd_sf"/>
</dbReference>
<accession>A0A2S3ZBI1</accession>
<dbReference type="PANTHER" id="PTHR46865:SF2">
    <property type="entry name" value="MONOOXYGENASE"/>
    <property type="match status" value="1"/>
</dbReference>
<gene>
    <name evidence="3" type="ORF">C3B61_14800</name>
</gene>